<organism evidence="12 13">
    <name type="scientific">Vicingus serpentipes</name>
    <dbReference type="NCBI Taxonomy" id="1926625"/>
    <lineage>
        <taxon>Bacteria</taxon>
        <taxon>Pseudomonadati</taxon>
        <taxon>Bacteroidota</taxon>
        <taxon>Flavobacteriia</taxon>
        <taxon>Flavobacteriales</taxon>
        <taxon>Vicingaceae</taxon>
        <taxon>Vicingus</taxon>
    </lineage>
</organism>
<feature type="domain" description="Helicase ATP-binding" evidence="9">
    <location>
        <begin position="32"/>
        <end position="207"/>
    </location>
</feature>
<evidence type="ECO:0000256" key="1">
    <source>
        <dbReference type="ARBA" id="ARBA00022741"/>
    </source>
</evidence>
<dbReference type="PANTHER" id="PTHR47959">
    <property type="entry name" value="ATP-DEPENDENT RNA HELICASE RHLE-RELATED"/>
    <property type="match status" value="1"/>
</dbReference>
<dbReference type="InterPro" id="IPR001650">
    <property type="entry name" value="Helicase_C-like"/>
</dbReference>
<dbReference type="InterPro" id="IPR050079">
    <property type="entry name" value="DEAD_box_RNA_helicase"/>
</dbReference>
<dbReference type="PROSITE" id="PS51194">
    <property type="entry name" value="HELICASE_CTER"/>
    <property type="match status" value="1"/>
</dbReference>
<name>A0A5C6RYI8_9FLAO</name>
<dbReference type="Gene3D" id="3.40.50.300">
    <property type="entry name" value="P-loop containing nucleotide triphosphate hydrolases"/>
    <property type="match status" value="2"/>
</dbReference>
<dbReference type="AlphaFoldDB" id="A0A5C6RYI8"/>
<dbReference type="RefSeq" id="WP_147098384.1">
    <property type="nucleotide sequence ID" value="NZ_VOOS01000001.1"/>
</dbReference>
<dbReference type="SUPFAM" id="SSF52540">
    <property type="entry name" value="P-loop containing nucleoside triphosphate hydrolases"/>
    <property type="match status" value="1"/>
</dbReference>
<feature type="compositionally biased region" description="Basic residues" evidence="8">
    <location>
        <begin position="389"/>
        <end position="405"/>
    </location>
</feature>
<dbReference type="Pfam" id="PF00271">
    <property type="entry name" value="Helicase_C"/>
    <property type="match status" value="1"/>
</dbReference>
<dbReference type="PROSITE" id="PS51195">
    <property type="entry name" value="Q_MOTIF"/>
    <property type="match status" value="1"/>
</dbReference>
<dbReference type="OrthoDB" id="9785240at2"/>
<dbReference type="Proteomes" id="UP000321721">
    <property type="component" value="Unassembled WGS sequence"/>
</dbReference>
<dbReference type="InterPro" id="IPR000629">
    <property type="entry name" value="RNA-helicase_DEAD-box_CS"/>
</dbReference>
<gene>
    <name evidence="12" type="ORF">FRY74_02775</name>
</gene>
<feature type="domain" description="DEAD-box RNA helicase Q" evidence="11">
    <location>
        <begin position="1"/>
        <end position="29"/>
    </location>
</feature>
<dbReference type="EMBL" id="VOOS01000001">
    <property type="protein sequence ID" value="TXB67127.1"/>
    <property type="molecule type" value="Genomic_DNA"/>
</dbReference>
<dbReference type="InterPro" id="IPR027417">
    <property type="entry name" value="P-loop_NTPase"/>
</dbReference>
<feature type="domain" description="Helicase C-terminal" evidence="10">
    <location>
        <begin position="229"/>
        <end position="378"/>
    </location>
</feature>
<evidence type="ECO:0000259" key="11">
    <source>
        <dbReference type="PROSITE" id="PS51195"/>
    </source>
</evidence>
<dbReference type="SMART" id="SM00490">
    <property type="entry name" value="HELICc"/>
    <property type="match status" value="1"/>
</dbReference>
<comment type="caution">
    <text evidence="12">The sequence shown here is derived from an EMBL/GenBank/DDBJ whole genome shotgun (WGS) entry which is preliminary data.</text>
</comment>
<evidence type="ECO:0000259" key="10">
    <source>
        <dbReference type="PROSITE" id="PS51194"/>
    </source>
</evidence>
<accession>A0A5C6RYI8</accession>
<keyword evidence="4 7" id="KW-0067">ATP-binding</keyword>
<dbReference type="GO" id="GO:0005524">
    <property type="term" value="F:ATP binding"/>
    <property type="evidence" value="ECO:0007669"/>
    <property type="project" value="UniProtKB-KW"/>
</dbReference>
<dbReference type="Pfam" id="PF00270">
    <property type="entry name" value="DEAD"/>
    <property type="match status" value="1"/>
</dbReference>
<feature type="short sequence motif" description="Q motif" evidence="6">
    <location>
        <begin position="1"/>
        <end position="29"/>
    </location>
</feature>
<keyword evidence="13" id="KW-1185">Reference proteome</keyword>
<dbReference type="GO" id="GO:0003724">
    <property type="term" value="F:RNA helicase activity"/>
    <property type="evidence" value="ECO:0007669"/>
    <property type="project" value="InterPro"/>
</dbReference>
<dbReference type="CDD" id="cd18787">
    <property type="entry name" value="SF2_C_DEAD"/>
    <property type="match status" value="1"/>
</dbReference>
<sequence>MKFIDLGFEPQINEAIDAIGFDTPTPIQQQAIPHIINGKDMIACAQTGTGKTAAFVLPILNSICLSQTHNKTNTIIVVPTRELAIQIDQQIEGLSYFTNATSIAIYGGGNGQSFESEKKALLTGADIIVCTPGRFISHLNMGYFDTSGIKHFILDEADRMLDMGFNEDIMMIAEKLPKKRQNLMFSATMPTKIRALTEKLLDDPISISIAISKPNDAITQGAFLVHDNQKIELIKSLLKDKDYEHIIIFASRKTAVKEITQALKKVGLPAKGIQSDLDQGEREQVLLDFKNKKVKILVATDILSRGIDIKGINMVINYEVPHDAEDYVHRIGRTARGEGTFGEAYTFVNADQCFNFSKIEKLIEKEVPKLDLPEGFAKGPEYKITSRPYNKKKNFRPKKKFHKRD</sequence>
<proteinExistence type="inferred from homology"/>
<evidence type="ECO:0000313" key="12">
    <source>
        <dbReference type="EMBL" id="TXB67127.1"/>
    </source>
</evidence>
<keyword evidence="3 7" id="KW-0347">Helicase</keyword>
<evidence type="ECO:0000256" key="2">
    <source>
        <dbReference type="ARBA" id="ARBA00022801"/>
    </source>
</evidence>
<keyword evidence="1 7" id="KW-0547">Nucleotide-binding</keyword>
<dbReference type="InterPro" id="IPR044742">
    <property type="entry name" value="DEAD/DEAH_RhlB"/>
</dbReference>
<dbReference type="PROSITE" id="PS51192">
    <property type="entry name" value="HELICASE_ATP_BIND_1"/>
    <property type="match status" value="1"/>
</dbReference>
<evidence type="ECO:0000256" key="3">
    <source>
        <dbReference type="ARBA" id="ARBA00022806"/>
    </source>
</evidence>
<keyword evidence="2 7" id="KW-0378">Hydrolase</keyword>
<dbReference type="GO" id="GO:0016787">
    <property type="term" value="F:hydrolase activity"/>
    <property type="evidence" value="ECO:0007669"/>
    <property type="project" value="UniProtKB-KW"/>
</dbReference>
<evidence type="ECO:0000256" key="7">
    <source>
        <dbReference type="RuleBase" id="RU000492"/>
    </source>
</evidence>
<feature type="region of interest" description="Disordered" evidence="8">
    <location>
        <begin position="376"/>
        <end position="405"/>
    </location>
</feature>
<dbReference type="GO" id="GO:0005829">
    <property type="term" value="C:cytosol"/>
    <property type="evidence" value="ECO:0007669"/>
    <property type="project" value="TreeGrafter"/>
</dbReference>
<comment type="similarity">
    <text evidence="5 7">Belongs to the DEAD box helicase family.</text>
</comment>
<dbReference type="CDD" id="cd00268">
    <property type="entry name" value="DEADc"/>
    <property type="match status" value="1"/>
</dbReference>
<evidence type="ECO:0000256" key="5">
    <source>
        <dbReference type="ARBA" id="ARBA00038437"/>
    </source>
</evidence>
<dbReference type="SMART" id="SM00487">
    <property type="entry name" value="DEXDc"/>
    <property type="match status" value="1"/>
</dbReference>
<evidence type="ECO:0000256" key="8">
    <source>
        <dbReference type="SAM" id="MobiDB-lite"/>
    </source>
</evidence>
<dbReference type="PANTHER" id="PTHR47959:SF13">
    <property type="entry name" value="ATP-DEPENDENT RNA HELICASE RHLE"/>
    <property type="match status" value="1"/>
</dbReference>
<protein>
    <submittedName>
        <fullName evidence="12">DEAD/DEAH box helicase</fullName>
    </submittedName>
</protein>
<dbReference type="InterPro" id="IPR011545">
    <property type="entry name" value="DEAD/DEAH_box_helicase_dom"/>
</dbReference>
<evidence type="ECO:0000313" key="13">
    <source>
        <dbReference type="Proteomes" id="UP000321721"/>
    </source>
</evidence>
<reference evidence="12 13" key="1">
    <citation type="submission" date="2019-08" db="EMBL/GenBank/DDBJ databases">
        <title>Genome of Vicingus serpentipes NCIMB 15042.</title>
        <authorList>
            <person name="Bowman J.P."/>
        </authorList>
    </citation>
    <scope>NUCLEOTIDE SEQUENCE [LARGE SCALE GENOMIC DNA]</scope>
    <source>
        <strain evidence="12 13">NCIMB 15042</strain>
    </source>
</reference>
<evidence type="ECO:0000256" key="4">
    <source>
        <dbReference type="ARBA" id="ARBA00022840"/>
    </source>
</evidence>
<dbReference type="InterPro" id="IPR014001">
    <property type="entry name" value="Helicase_ATP-bd"/>
</dbReference>
<evidence type="ECO:0000259" key="9">
    <source>
        <dbReference type="PROSITE" id="PS51192"/>
    </source>
</evidence>
<dbReference type="InterPro" id="IPR014014">
    <property type="entry name" value="RNA_helicase_DEAD_Q_motif"/>
</dbReference>
<evidence type="ECO:0000256" key="6">
    <source>
        <dbReference type="PROSITE-ProRule" id="PRU00552"/>
    </source>
</evidence>
<dbReference type="GO" id="GO:0003676">
    <property type="term" value="F:nucleic acid binding"/>
    <property type="evidence" value="ECO:0007669"/>
    <property type="project" value="InterPro"/>
</dbReference>
<dbReference type="PROSITE" id="PS00039">
    <property type="entry name" value="DEAD_ATP_HELICASE"/>
    <property type="match status" value="1"/>
</dbReference>